<dbReference type="EnsemblPlants" id="AUR62021686-RA">
    <property type="protein sequence ID" value="AUR62021686-RA:cds"/>
    <property type="gene ID" value="AUR62021686"/>
</dbReference>
<dbReference type="Proteomes" id="UP000596660">
    <property type="component" value="Unplaced"/>
</dbReference>
<evidence type="ECO:0000313" key="2">
    <source>
        <dbReference type="Proteomes" id="UP000596660"/>
    </source>
</evidence>
<name>A0A803M154_CHEQI</name>
<dbReference type="Gramene" id="AUR62021686-RA">
    <property type="protein sequence ID" value="AUR62021686-RA:cds"/>
    <property type="gene ID" value="AUR62021686"/>
</dbReference>
<dbReference type="Gene3D" id="1.20.1050.10">
    <property type="match status" value="1"/>
</dbReference>
<dbReference type="AlphaFoldDB" id="A0A803M154"/>
<proteinExistence type="predicted"/>
<evidence type="ECO:0008006" key="3">
    <source>
        <dbReference type="Google" id="ProtNLM"/>
    </source>
</evidence>
<accession>A0A803M154</accession>
<keyword evidence="2" id="KW-1185">Reference proteome</keyword>
<sequence>MDILSKPLTIGGKPTEDEMNEYWKKMDVAEEFIKAELFPNGCPSFQDAKPGYLAIVLYSFLGTFDVVEEFYGFKHITAERYPFLASWNKAVSEVPEFKGATPSSVKVIEILHAGRTISN</sequence>
<reference evidence="1" key="2">
    <citation type="submission" date="2021-03" db="UniProtKB">
        <authorList>
            <consortium name="EnsemblPlants"/>
        </authorList>
    </citation>
    <scope>IDENTIFICATION</scope>
</reference>
<dbReference type="InterPro" id="IPR036282">
    <property type="entry name" value="Glutathione-S-Trfase_C_sf"/>
</dbReference>
<evidence type="ECO:0000313" key="1">
    <source>
        <dbReference type="EnsemblPlants" id="AUR62021686-RA:cds"/>
    </source>
</evidence>
<organism evidence="1 2">
    <name type="scientific">Chenopodium quinoa</name>
    <name type="common">Quinoa</name>
    <dbReference type="NCBI Taxonomy" id="63459"/>
    <lineage>
        <taxon>Eukaryota</taxon>
        <taxon>Viridiplantae</taxon>
        <taxon>Streptophyta</taxon>
        <taxon>Embryophyta</taxon>
        <taxon>Tracheophyta</taxon>
        <taxon>Spermatophyta</taxon>
        <taxon>Magnoliopsida</taxon>
        <taxon>eudicotyledons</taxon>
        <taxon>Gunneridae</taxon>
        <taxon>Pentapetalae</taxon>
        <taxon>Caryophyllales</taxon>
        <taxon>Chenopodiaceae</taxon>
        <taxon>Chenopodioideae</taxon>
        <taxon>Atripliceae</taxon>
        <taxon>Chenopodium</taxon>
    </lineage>
</organism>
<reference evidence="1" key="1">
    <citation type="journal article" date="2017" name="Nature">
        <title>The genome of Chenopodium quinoa.</title>
        <authorList>
            <person name="Jarvis D.E."/>
            <person name="Ho Y.S."/>
            <person name="Lightfoot D.J."/>
            <person name="Schmoeckel S.M."/>
            <person name="Li B."/>
            <person name="Borm T.J.A."/>
            <person name="Ohyanagi H."/>
            <person name="Mineta K."/>
            <person name="Michell C.T."/>
            <person name="Saber N."/>
            <person name="Kharbatia N.M."/>
            <person name="Rupper R.R."/>
            <person name="Sharp A.R."/>
            <person name="Dally N."/>
            <person name="Boughton B.A."/>
            <person name="Woo Y.H."/>
            <person name="Gao G."/>
            <person name="Schijlen E.G.W.M."/>
            <person name="Guo X."/>
            <person name="Momin A.A."/>
            <person name="Negrao S."/>
            <person name="Al-Babili S."/>
            <person name="Gehring C."/>
            <person name="Roessner U."/>
            <person name="Jung C."/>
            <person name="Murphy K."/>
            <person name="Arold S.T."/>
            <person name="Gojobori T."/>
            <person name="van der Linden C.G."/>
            <person name="van Loo E.N."/>
            <person name="Jellen E.N."/>
            <person name="Maughan P.J."/>
            <person name="Tester M."/>
        </authorList>
    </citation>
    <scope>NUCLEOTIDE SEQUENCE [LARGE SCALE GENOMIC DNA]</scope>
    <source>
        <strain evidence="1">cv. PI 614886</strain>
    </source>
</reference>
<protein>
    <recommendedName>
        <fullName evidence="3">GST C-terminal domain-containing protein</fullName>
    </recommendedName>
</protein>
<dbReference type="SUPFAM" id="SSF47616">
    <property type="entry name" value="GST C-terminal domain-like"/>
    <property type="match status" value="1"/>
</dbReference>